<dbReference type="AlphaFoldDB" id="A0A4S5EA26"/>
<dbReference type="Gene3D" id="2.60.40.650">
    <property type="match status" value="1"/>
</dbReference>
<feature type="transmembrane region" description="Helical" evidence="2">
    <location>
        <begin position="100"/>
        <end position="121"/>
    </location>
</feature>
<dbReference type="EMBL" id="SSWH01000001">
    <property type="protein sequence ID" value="THJ68440.1"/>
    <property type="molecule type" value="Genomic_DNA"/>
</dbReference>
<dbReference type="PANTHER" id="PTHR19372">
    <property type="entry name" value="SULFITE REDUCTASE"/>
    <property type="match status" value="1"/>
</dbReference>
<evidence type="ECO:0000313" key="5">
    <source>
        <dbReference type="Proteomes" id="UP000305233"/>
    </source>
</evidence>
<evidence type="ECO:0000313" key="4">
    <source>
        <dbReference type="EMBL" id="THJ68440.1"/>
    </source>
</evidence>
<dbReference type="SUPFAM" id="SSF56524">
    <property type="entry name" value="Oxidoreductase molybdopterin-binding domain"/>
    <property type="match status" value="1"/>
</dbReference>
<dbReference type="Pfam" id="PF00174">
    <property type="entry name" value="Oxidored_molyb"/>
    <property type="match status" value="1"/>
</dbReference>
<keyword evidence="5" id="KW-1185">Reference proteome</keyword>
<dbReference type="GO" id="GO:0008482">
    <property type="term" value="F:sulfite oxidase activity"/>
    <property type="evidence" value="ECO:0007669"/>
    <property type="project" value="TreeGrafter"/>
</dbReference>
<dbReference type="GO" id="GO:0020037">
    <property type="term" value="F:heme binding"/>
    <property type="evidence" value="ECO:0007669"/>
    <property type="project" value="TreeGrafter"/>
</dbReference>
<evidence type="ECO:0000256" key="2">
    <source>
        <dbReference type="SAM" id="Phobius"/>
    </source>
</evidence>
<feature type="region of interest" description="Disordered" evidence="1">
    <location>
        <begin position="183"/>
        <end position="214"/>
    </location>
</feature>
<evidence type="ECO:0000259" key="3">
    <source>
        <dbReference type="Pfam" id="PF00174"/>
    </source>
</evidence>
<dbReference type="InterPro" id="IPR000572">
    <property type="entry name" value="OxRdtase_Mopterin-bd_dom"/>
</dbReference>
<evidence type="ECO:0000256" key="1">
    <source>
        <dbReference type="SAM" id="MobiDB-lite"/>
    </source>
</evidence>
<keyword evidence="2" id="KW-0472">Membrane</keyword>
<dbReference type="PANTHER" id="PTHR19372:SF7">
    <property type="entry name" value="SULFITE OXIDASE, MITOCHONDRIAL"/>
    <property type="match status" value="1"/>
</dbReference>
<accession>A0A4S5EA26</accession>
<reference evidence="4 5" key="1">
    <citation type="submission" date="2019-04" db="EMBL/GenBank/DDBJ databases">
        <authorList>
            <person name="Liu Q."/>
            <person name="Xin Y.-H."/>
        </authorList>
    </citation>
    <scope>NUCLEOTIDE SEQUENCE [LARGE SCALE GENOMIC DNA]</scope>
    <source>
        <strain evidence="4 5">AM23</strain>
    </source>
</reference>
<dbReference type="InterPro" id="IPR014756">
    <property type="entry name" value="Ig_E-set"/>
</dbReference>
<gene>
    <name evidence="4" type="ORF">E8P82_00545</name>
</gene>
<dbReference type="SUPFAM" id="SSF81296">
    <property type="entry name" value="E set domains"/>
    <property type="match status" value="1"/>
</dbReference>
<dbReference type="PRINTS" id="PR00407">
    <property type="entry name" value="EUMOPTERIN"/>
</dbReference>
<dbReference type="Proteomes" id="UP000305233">
    <property type="component" value="Unassembled WGS sequence"/>
</dbReference>
<name>A0A4S5EA26_9MICC</name>
<dbReference type="RefSeq" id="WP_136452541.1">
    <property type="nucleotide sequence ID" value="NZ_SSWH01000001.1"/>
</dbReference>
<feature type="transmembrane region" description="Helical" evidence="2">
    <location>
        <begin position="12"/>
        <end position="37"/>
    </location>
</feature>
<dbReference type="GO" id="GO:0006790">
    <property type="term" value="P:sulfur compound metabolic process"/>
    <property type="evidence" value="ECO:0007669"/>
    <property type="project" value="TreeGrafter"/>
</dbReference>
<dbReference type="GO" id="GO:0043546">
    <property type="term" value="F:molybdopterin cofactor binding"/>
    <property type="evidence" value="ECO:0007669"/>
    <property type="project" value="TreeGrafter"/>
</dbReference>
<sequence length="572" mass="59237">MTPSTREHRGSTVLAALAGIIAAGLVLGVAEFVGAFFRAGATPMIALGSTFIDLTPSWLKDFAIETFGTDDKLALLVGMGVTIAILAAVLGVVAYRKWVLGAAGVLLMGAIMIAAVLSRAGASLPDIVPTVIGTAAGLLALRLLIARLHRADVAPITAGASASGSSAAGSGAVSDDAASGSVLSNGAASDSGESDSPIRAAEHRRTGSTMSKATAGATTRRGFFAAAGVTAVVAAATAGGGRLLAGARSNLAAARDSLRFPAPASPASPLPDGVQSPVDGVASFITPNEDFYRIDTALRVPQLSAEDWVLRVHGMVEEEFELSLQDLLDADLIERRITLTCVSNPVGGSLVGTAKWLGYPLREVLARARPLAGADMVLSTSSDGFSASTPLPVLQDDRDAILAVAMNDEPLPAEHGFPVRMVVPGLYGYVSATKWVVDLEVTRFADARAYWSDRGWSERGPIKTMTRIDVPKPFASVAAGTVMIGGVAWSQQRGITGVEVSVDDGAWEEATLAAEASVDTWRQWSHALTLDAGLHTVSARATDAVDGLQTEERAETVPDGASGWQRLQFTVE</sequence>
<organism evidence="4 5">
    <name type="scientific">Arthrobacter echini</name>
    <dbReference type="NCBI Taxonomy" id="1529066"/>
    <lineage>
        <taxon>Bacteria</taxon>
        <taxon>Bacillati</taxon>
        <taxon>Actinomycetota</taxon>
        <taxon>Actinomycetes</taxon>
        <taxon>Micrococcales</taxon>
        <taxon>Micrococcaceae</taxon>
        <taxon>Arthrobacter</taxon>
    </lineage>
</organism>
<dbReference type="OrthoDB" id="9795587at2"/>
<dbReference type="Gene3D" id="3.90.420.10">
    <property type="entry name" value="Oxidoreductase, molybdopterin-binding domain"/>
    <property type="match status" value="1"/>
</dbReference>
<keyword evidence="2" id="KW-1133">Transmembrane helix</keyword>
<keyword evidence="2" id="KW-0812">Transmembrane</keyword>
<feature type="transmembrane region" description="Helical" evidence="2">
    <location>
        <begin position="73"/>
        <end position="93"/>
    </location>
</feature>
<dbReference type="InterPro" id="IPR036374">
    <property type="entry name" value="OxRdtase_Mopterin-bd_sf"/>
</dbReference>
<dbReference type="InterPro" id="IPR008335">
    <property type="entry name" value="Mopterin_OxRdtase_euk"/>
</dbReference>
<protein>
    <submittedName>
        <fullName evidence="4">Oxidoreductase</fullName>
    </submittedName>
</protein>
<feature type="domain" description="Oxidoreductase molybdopterin-binding" evidence="3">
    <location>
        <begin position="298"/>
        <end position="445"/>
    </location>
</feature>
<comment type="caution">
    <text evidence="4">The sequence shown here is derived from an EMBL/GenBank/DDBJ whole genome shotgun (WGS) entry which is preliminary data.</text>
</comment>
<feature type="transmembrane region" description="Helical" evidence="2">
    <location>
        <begin position="127"/>
        <end position="145"/>
    </location>
</feature>
<proteinExistence type="predicted"/>